<organism evidence="3 4">
    <name type="scientific">Enorma massiliensis</name>
    <dbReference type="NCBI Taxonomy" id="1472761"/>
    <lineage>
        <taxon>Bacteria</taxon>
        <taxon>Bacillati</taxon>
        <taxon>Actinomycetota</taxon>
        <taxon>Coriobacteriia</taxon>
        <taxon>Coriobacteriales</taxon>
        <taxon>Coriobacteriaceae</taxon>
        <taxon>Enorma</taxon>
    </lineage>
</organism>
<dbReference type="InterPro" id="IPR010093">
    <property type="entry name" value="SinI_DNA-bd"/>
</dbReference>
<evidence type="ECO:0000313" key="3">
    <source>
        <dbReference type="EMBL" id="OUN41383.1"/>
    </source>
</evidence>
<evidence type="ECO:0000256" key="1">
    <source>
        <dbReference type="SAM" id="MobiDB-lite"/>
    </source>
</evidence>
<dbReference type="AlphaFoldDB" id="A0A1Y3TY50"/>
<accession>A0A1Y3TY50</accession>
<dbReference type="GO" id="GO:0003677">
    <property type="term" value="F:DNA binding"/>
    <property type="evidence" value="ECO:0007669"/>
    <property type="project" value="InterPro"/>
</dbReference>
<dbReference type="InterPro" id="IPR041657">
    <property type="entry name" value="HTH_17"/>
</dbReference>
<proteinExistence type="predicted"/>
<dbReference type="RefSeq" id="WP_087187039.1">
    <property type="nucleotide sequence ID" value="NZ_NFHO01000015.1"/>
</dbReference>
<dbReference type="InterPro" id="IPR009061">
    <property type="entry name" value="DNA-bd_dom_put_sf"/>
</dbReference>
<feature type="domain" description="Helix-turn-helix" evidence="2">
    <location>
        <begin position="30"/>
        <end position="78"/>
    </location>
</feature>
<comment type="caution">
    <text evidence="3">The sequence shown here is derived from an EMBL/GenBank/DDBJ whole genome shotgun (WGS) entry which is preliminary data.</text>
</comment>
<dbReference type="NCBIfam" id="TIGR01764">
    <property type="entry name" value="excise"/>
    <property type="match status" value="1"/>
</dbReference>
<name>A0A1Y3TY50_9ACTN</name>
<evidence type="ECO:0000259" key="2">
    <source>
        <dbReference type="Pfam" id="PF12728"/>
    </source>
</evidence>
<reference evidence="4" key="1">
    <citation type="submission" date="2017-04" db="EMBL/GenBank/DDBJ databases">
        <title>Function of individual gut microbiota members based on whole genome sequencing of pure cultures obtained from chicken caecum.</title>
        <authorList>
            <person name="Medvecky M."/>
            <person name="Cejkova D."/>
            <person name="Polansky O."/>
            <person name="Karasova D."/>
            <person name="Kubasova T."/>
            <person name="Cizek A."/>
            <person name="Rychlik I."/>
        </authorList>
    </citation>
    <scope>NUCLEOTIDE SEQUENCE [LARGE SCALE GENOMIC DNA]</scope>
    <source>
        <strain evidence="4">An70</strain>
    </source>
</reference>
<protein>
    <recommendedName>
        <fullName evidence="2">Helix-turn-helix domain-containing protein</fullName>
    </recommendedName>
</protein>
<evidence type="ECO:0000313" key="4">
    <source>
        <dbReference type="Proteomes" id="UP000196560"/>
    </source>
</evidence>
<dbReference type="Pfam" id="PF12728">
    <property type="entry name" value="HTH_17"/>
    <property type="match status" value="1"/>
</dbReference>
<keyword evidence="4" id="KW-1185">Reference proteome</keyword>
<dbReference type="SUPFAM" id="SSF46955">
    <property type="entry name" value="Putative DNA-binding domain"/>
    <property type="match status" value="1"/>
</dbReference>
<gene>
    <name evidence="3" type="ORF">B5G21_09940</name>
</gene>
<feature type="region of interest" description="Disordered" evidence="1">
    <location>
        <begin position="1"/>
        <end position="30"/>
    </location>
</feature>
<sequence length="84" mass="8992">MEGLQQQGAQARPGGEGTRPGETEGASPTWLSVSDVQRYLGISRPLVYRLIREGTIPAAHLGRAIRVSRAALDRALEALGPRSN</sequence>
<dbReference type="Proteomes" id="UP000196560">
    <property type="component" value="Unassembled WGS sequence"/>
</dbReference>
<dbReference type="EMBL" id="NFHO01000015">
    <property type="protein sequence ID" value="OUN41383.1"/>
    <property type="molecule type" value="Genomic_DNA"/>
</dbReference>